<accession>A0A452VIG9</accession>
<feature type="chain" id="PRO_5019538344" evidence="1">
    <location>
        <begin position="22"/>
        <end position="507"/>
    </location>
</feature>
<dbReference type="GO" id="GO:0008289">
    <property type="term" value="F:lipid binding"/>
    <property type="evidence" value="ECO:0007669"/>
    <property type="project" value="InterPro"/>
</dbReference>
<evidence type="ECO:0000313" key="4">
    <source>
        <dbReference type="Ensembl" id="ENSUMAP00000033498"/>
    </source>
</evidence>
<dbReference type="InterPro" id="IPR001124">
    <property type="entry name" value="Lipid-bd_serum_glycop_C"/>
</dbReference>
<feature type="domain" description="Lipid-binding serum glycoprotein N-terminal" evidence="2">
    <location>
        <begin position="45"/>
        <end position="172"/>
    </location>
</feature>
<dbReference type="GO" id="GO:0002227">
    <property type="term" value="P:innate immune response in mucosa"/>
    <property type="evidence" value="ECO:0007669"/>
    <property type="project" value="TreeGrafter"/>
</dbReference>
<proteinExistence type="predicted"/>
<dbReference type="Pfam" id="PF02886">
    <property type="entry name" value="LBP_BPI_CETP_C"/>
    <property type="match status" value="1"/>
</dbReference>
<keyword evidence="1" id="KW-0732">Signal</keyword>
<dbReference type="Ensembl" id="ENSUMAT00000039634.1">
    <property type="protein sequence ID" value="ENSUMAP00000033498.1"/>
    <property type="gene ID" value="ENSUMAG00000024143.1"/>
</dbReference>
<dbReference type="AlphaFoldDB" id="A0A452VIG9"/>
<dbReference type="InterPro" id="IPR017942">
    <property type="entry name" value="Lipid-bd_serum_glycop_N"/>
</dbReference>
<dbReference type="GO" id="GO:0034144">
    <property type="term" value="P:negative regulation of toll-like receptor 4 signaling pathway"/>
    <property type="evidence" value="ECO:0007669"/>
    <property type="project" value="TreeGrafter"/>
</dbReference>
<dbReference type="InterPro" id="IPR017943">
    <property type="entry name" value="Bactericidal_perm-incr_a/b_dom"/>
</dbReference>
<organism evidence="4">
    <name type="scientific">Ursus maritimus</name>
    <name type="common">Polar bear</name>
    <name type="synonym">Thalarctos maritimus</name>
    <dbReference type="NCBI Taxonomy" id="29073"/>
    <lineage>
        <taxon>Eukaryota</taxon>
        <taxon>Metazoa</taxon>
        <taxon>Chordata</taxon>
        <taxon>Craniata</taxon>
        <taxon>Vertebrata</taxon>
        <taxon>Euteleostomi</taxon>
        <taxon>Mammalia</taxon>
        <taxon>Eutheria</taxon>
        <taxon>Laurasiatheria</taxon>
        <taxon>Carnivora</taxon>
        <taxon>Caniformia</taxon>
        <taxon>Ursidae</taxon>
        <taxon>Ursus</taxon>
    </lineage>
</organism>
<dbReference type="SUPFAM" id="SSF55394">
    <property type="entry name" value="Bactericidal permeability-increasing protein, BPI"/>
    <property type="match status" value="1"/>
</dbReference>
<dbReference type="PANTHER" id="PTHR47395:SF1">
    <property type="entry name" value="BPI FOLD-CONTAINING FAMILY B MEMBER 1"/>
    <property type="match status" value="1"/>
</dbReference>
<evidence type="ECO:0000259" key="3">
    <source>
        <dbReference type="Pfam" id="PF02886"/>
    </source>
</evidence>
<name>A0A452VIG9_URSMA</name>
<gene>
    <name evidence="4" type="primary">BPIFB1</name>
</gene>
<protein>
    <submittedName>
        <fullName evidence="4">BPI fold containing family B member 1</fullName>
    </submittedName>
</protein>
<sequence>MAGPFTVTLLCGLLAATLTGATLNPPAVLSLGREIIKERLTQKLNDHNAIDILQQLPLLNSVRERPAGGIPVLGNVLNSILKHITWLKVTSANILQLQVDPSDESQGLAVKIPLDMVAGLNTPLVKTIVELHMETEVQAIIRVNTSESGHAHLVLADCSTSGGTLRISLAQHVALDGRSINVILIIVLIVNIAIPSPPYNPQAMMQLQPKAAPKAPHPILPSSLTELPSCPRAVPVSLGSDRLEFDVLSPAIKGNVIQLELGAKLLDPRGDVTKWFNKSAISLTVPYLDSTPFSLTVRQDVANAAVAVLLPPEELVVLLDYVLPELARRLKSNINVISEQAANQLGPTQMVKIVTQGTPELLLDQGSAKVAQLIVLEVFATNEAHRPFFTLGIEASSEAQFYTKDDRLMLNLNEISSDRIHLMNSGIGLFNPELLKNITTEILVSVLLPNENGKLRSGIQIPLVKAWGFEEASSFLTKVSGVKHSAPGRAQLLGGVLGWEAGPVLQC</sequence>
<dbReference type="Gene3D" id="3.15.10.10">
    <property type="entry name" value="Bactericidal permeability-increasing protein, domain 1"/>
    <property type="match status" value="1"/>
</dbReference>
<dbReference type="OMA" id="ELCPVIK"/>
<reference evidence="4" key="1">
    <citation type="submission" date="2019-03" db="UniProtKB">
        <authorList>
            <consortium name="Ensembl"/>
        </authorList>
    </citation>
    <scope>IDENTIFICATION</scope>
</reference>
<feature type="signal peptide" evidence="1">
    <location>
        <begin position="1"/>
        <end position="21"/>
    </location>
</feature>
<dbReference type="GeneTree" id="ENSGT01100000263546"/>
<dbReference type="InterPro" id="IPR021193">
    <property type="entry name" value="Bpifb1"/>
</dbReference>
<dbReference type="PANTHER" id="PTHR47395">
    <property type="entry name" value="BPI FOLD-CONTAINING FAMILY B MEMBER 1"/>
    <property type="match status" value="1"/>
</dbReference>
<dbReference type="GO" id="GO:0070062">
    <property type="term" value="C:extracellular exosome"/>
    <property type="evidence" value="ECO:0007669"/>
    <property type="project" value="TreeGrafter"/>
</dbReference>
<dbReference type="Pfam" id="PF01273">
    <property type="entry name" value="LBP_BPI_CETP"/>
    <property type="match status" value="1"/>
</dbReference>
<feature type="domain" description="Lipid-binding serum glycoprotein C-terminal" evidence="3">
    <location>
        <begin position="352"/>
        <end position="466"/>
    </location>
</feature>
<evidence type="ECO:0000259" key="2">
    <source>
        <dbReference type="Pfam" id="PF01273"/>
    </source>
</evidence>
<dbReference type="PIRSF" id="PIRSF037186">
    <property type="entry name" value="PLUNC_long_form"/>
    <property type="match status" value="1"/>
</dbReference>
<dbReference type="Gene3D" id="3.15.20.10">
    <property type="entry name" value="Bactericidal permeability-increasing protein, domain 2"/>
    <property type="match status" value="1"/>
</dbReference>
<evidence type="ECO:0000256" key="1">
    <source>
        <dbReference type="SAM" id="SignalP"/>
    </source>
</evidence>